<sequence length="27" mass="3094">MSGKSQIFKIQVFTMTICWKVLCDTGK</sequence>
<name>T1HTG5_RHOPR</name>
<dbReference type="HOGENOM" id="CLU_3416459_0_0_1"/>
<dbReference type="VEuPathDB" id="VectorBase:RPRC007335"/>
<proteinExistence type="predicted"/>
<dbReference type="InParanoid" id="T1HTG5"/>
<dbReference type="AlphaFoldDB" id="T1HTG5"/>
<dbReference type="Proteomes" id="UP000015103">
    <property type="component" value="Unassembled WGS sequence"/>
</dbReference>
<protein>
    <submittedName>
        <fullName evidence="1">Uncharacterized protein</fullName>
    </submittedName>
</protein>
<dbReference type="EMBL" id="ACPB03017187">
    <property type="status" value="NOT_ANNOTATED_CDS"/>
    <property type="molecule type" value="Genomic_DNA"/>
</dbReference>
<evidence type="ECO:0000313" key="1">
    <source>
        <dbReference type="EnsemblMetazoa" id="RPRC007335-PA"/>
    </source>
</evidence>
<evidence type="ECO:0000313" key="2">
    <source>
        <dbReference type="Proteomes" id="UP000015103"/>
    </source>
</evidence>
<organism evidence="1 2">
    <name type="scientific">Rhodnius prolixus</name>
    <name type="common">Triatomid bug</name>
    <dbReference type="NCBI Taxonomy" id="13249"/>
    <lineage>
        <taxon>Eukaryota</taxon>
        <taxon>Metazoa</taxon>
        <taxon>Ecdysozoa</taxon>
        <taxon>Arthropoda</taxon>
        <taxon>Hexapoda</taxon>
        <taxon>Insecta</taxon>
        <taxon>Pterygota</taxon>
        <taxon>Neoptera</taxon>
        <taxon>Paraneoptera</taxon>
        <taxon>Hemiptera</taxon>
        <taxon>Heteroptera</taxon>
        <taxon>Panheteroptera</taxon>
        <taxon>Cimicomorpha</taxon>
        <taxon>Reduviidae</taxon>
        <taxon>Triatominae</taxon>
        <taxon>Rhodnius</taxon>
    </lineage>
</organism>
<dbReference type="EnsemblMetazoa" id="RPRC007335-RA">
    <property type="protein sequence ID" value="RPRC007335-PA"/>
    <property type="gene ID" value="RPRC007335"/>
</dbReference>
<reference evidence="1" key="1">
    <citation type="submission" date="2015-05" db="UniProtKB">
        <authorList>
            <consortium name="EnsemblMetazoa"/>
        </authorList>
    </citation>
    <scope>IDENTIFICATION</scope>
</reference>
<keyword evidence="2" id="KW-1185">Reference proteome</keyword>
<accession>T1HTG5</accession>